<evidence type="ECO:0000313" key="2">
    <source>
        <dbReference type="Proteomes" id="UP001234178"/>
    </source>
</evidence>
<gene>
    <name evidence="1" type="ORF">OUZ56_010682</name>
</gene>
<organism evidence="1 2">
    <name type="scientific">Daphnia magna</name>
    <dbReference type="NCBI Taxonomy" id="35525"/>
    <lineage>
        <taxon>Eukaryota</taxon>
        <taxon>Metazoa</taxon>
        <taxon>Ecdysozoa</taxon>
        <taxon>Arthropoda</taxon>
        <taxon>Crustacea</taxon>
        <taxon>Branchiopoda</taxon>
        <taxon>Diplostraca</taxon>
        <taxon>Cladocera</taxon>
        <taxon>Anomopoda</taxon>
        <taxon>Daphniidae</taxon>
        <taxon>Daphnia</taxon>
    </lineage>
</organism>
<sequence length="139" mass="15788">MLPQNLINRTRFSLPLQSSVNFLASCADLSRPVPALQIQCVLLPQKAELPFDQEIAIDDLDLHPTPIWDRRIQIDRATQSQQHVPLSFEKISISKFGSERLHLLLLKIKPAVLNKRSQAADDVYEHKTNVLAPLDLQSF</sequence>
<keyword evidence="2" id="KW-1185">Reference proteome</keyword>
<name>A0ABR0AJ91_9CRUS</name>
<reference evidence="1 2" key="1">
    <citation type="journal article" date="2023" name="Nucleic Acids Res.">
        <title>The hologenome of Daphnia magna reveals possible DNA methylation and microbiome-mediated evolution of the host genome.</title>
        <authorList>
            <person name="Chaturvedi A."/>
            <person name="Li X."/>
            <person name="Dhandapani V."/>
            <person name="Marshall H."/>
            <person name="Kissane S."/>
            <person name="Cuenca-Cambronero M."/>
            <person name="Asole G."/>
            <person name="Calvet F."/>
            <person name="Ruiz-Romero M."/>
            <person name="Marangio P."/>
            <person name="Guigo R."/>
            <person name="Rago D."/>
            <person name="Mirbahai L."/>
            <person name="Eastwood N."/>
            <person name="Colbourne J.K."/>
            <person name="Zhou J."/>
            <person name="Mallon E."/>
            <person name="Orsini L."/>
        </authorList>
    </citation>
    <scope>NUCLEOTIDE SEQUENCE [LARGE SCALE GENOMIC DNA]</scope>
    <source>
        <strain evidence="1">LRV0_1</strain>
    </source>
</reference>
<dbReference type="Proteomes" id="UP001234178">
    <property type="component" value="Unassembled WGS sequence"/>
</dbReference>
<evidence type="ECO:0000313" key="1">
    <source>
        <dbReference type="EMBL" id="KAK4025182.1"/>
    </source>
</evidence>
<comment type="caution">
    <text evidence="1">The sequence shown here is derived from an EMBL/GenBank/DDBJ whole genome shotgun (WGS) entry which is preliminary data.</text>
</comment>
<dbReference type="EMBL" id="JAOYFB010000037">
    <property type="protein sequence ID" value="KAK4025182.1"/>
    <property type="molecule type" value="Genomic_DNA"/>
</dbReference>
<accession>A0ABR0AJ91</accession>
<protein>
    <submittedName>
        <fullName evidence="1">Uncharacterized protein</fullName>
    </submittedName>
</protein>
<proteinExistence type="predicted"/>